<feature type="compositionally biased region" description="Polar residues" evidence="1">
    <location>
        <begin position="10"/>
        <end position="19"/>
    </location>
</feature>
<keyword evidence="2" id="KW-1185">Reference proteome</keyword>
<feature type="compositionally biased region" description="Low complexity" evidence="1">
    <location>
        <begin position="32"/>
        <end position="58"/>
    </location>
</feature>
<protein>
    <submittedName>
        <fullName evidence="3">Uncharacterized protein</fullName>
    </submittedName>
</protein>
<evidence type="ECO:0000313" key="3">
    <source>
        <dbReference type="WBParaSite" id="nRc.2.0.1.t46576-RA"/>
    </source>
</evidence>
<organism evidence="2 3">
    <name type="scientific">Romanomermis culicivorax</name>
    <name type="common">Nematode worm</name>
    <dbReference type="NCBI Taxonomy" id="13658"/>
    <lineage>
        <taxon>Eukaryota</taxon>
        <taxon>Metazoa</taxon>
        <taxon>Ecdysozoa</taxon>
        <taxon>Nematoda</taxon>
        <taxon>Enoplea</taxon>
        <taxon>Dorylaimia</taxon>
        <taxon>Mermithida</taxon>
        <taxon>Mermithoidea</taxon>
        <taxon>Mermithidae</taxon>
        <taxon>Romanomermis</taxon>
    </lineage>
</organism>
<proteinExistence type="predicted"/>
<dbReference type="Proteomes" id="UP000887565">
    <property type="component" value="Unplaced"/>
</dbReference>
<feature type="region of interest" description="Disordered" evidence="1">
    <location>
        <begin position="1"/>
        <end position="121"/>
    </location>
</feature>
<accession>A0A915L9Z2</accession>
<evidence type="ECO:0000256" key="1">
    <source>
        <dbReference type="SAM" id="MobiDB-lite"/>
    </source>
</evidence>
<reference evidence="3" key="1">
    <citation type="submission" date="2022-11" db="UniProtKB">
        <authorList>
            <consortium name="WormBaseParasite"/>
        </authorList>
    </citation>
    <scope>IDENTIFICATION</scope>
</reference>
<dbReference type="WBParaSite" id="nRc.2.0.1.t46576-RA">
    <property type="protein sequence ID" value="nRc.2.0.1.t46576-RA"/>
    <property type="gene ID" value="nRc.2.0.1.g46576"/>
</dbReference>
<dbReference type="AlphaFoldDB" id="A0A915L9Z2"/>
<feature type="compositionally biased region" description="Low complexity" evidence="1">
    <location>
        <begin position="85"/>
        <end position="102"/>
    </location>
</feature>
<name>A0A915L9Z2_ROMCU</name>
<sequence length="159" mass="17092">MRHESKPESIANSLSNSVQRVDFCDSPPPPSASSSSSLLPRHKQSSPVAVRCSPSSPSRRWKRRNSGGGSGGGVKKSLLIRGDASYSLSSSTSLRHLPSSPSAMSKTSPRPSFGGAATQRLPIESMVKLPVHLLRDRRPSRRDSCASSLGPWLEFLVQN</sequence>
<evidence type="ECO:0000313" key="2">
    <source>
        <dbReference type="Proteomes" id="UP000887565"/>
    </source>
</evidence>